<dbReference type="Proteomes" id="UP000321168">
    <property type="component" value="Unassembled WGS sequence"/>
</dbReference>
<evidence type="ECO:0000259" key="8">
    <source>
        <dbReference type="Pfam" id="PF00889"/>
    </source>
</evidence>
<dbReference type="GO" id="GO:0005737">
    <property type="term" value="C:cytoplasm"/>
    <property type="evidence" value="ECO:0007669"/>
    <property type="project" value="UniProtKB-SubCell"/>
</dbReference>
<dbReference type="OrthoDB" id="9808348at2"/>
<dbReference type="Pfam" id="PF00889">
    <property type="entry name" value="EF_TS"/>
    <property type="match status" value="1"/>
</dbReference>
<accession>A0A5C6V288</accession>
<dbReference type="Gene3D" id="3.30.479.20">
    <property type="entry name" value="Elongation factor Ts, dimerisation domain"/>
    <property type="match status" value="2"/>
</dbReference>
<keyword evidence="3 5" id="KW-0251">Elongation factor</keyword>
<dbReference type="Gene3D" id="1.10.286.20">
    <property type="match status" value="1"/>
</dbReference>
<evidence type="ECO:0000313" key="10">
    <source>
        <dbReference type="Proteomes" id="UP000321168"/>
    </source>
</evidence>
<dbReference type="PROSITE" id="PS01127">
    <property type="entry name" value="EF_TS_2"/>
    <property type="match status" value="1"/>
</dbReference>
<dbReference type="GO" id="GO:0003746">
    <property type="term" value="F:translation elongation factor activity"/>
    <property type="evidence" value="ECO:0007669"/>
    <property type="project" value="UniProtKB-UniRule"/>
</dbReference>
<comment type="function">
    <text evidence="5 6">Associates with the EF-Tu.GDP complex and induces the exchange of GDP to GTP. It remains bound to the aminoacyl-tRNA.EF-Tu.GTP complex up to the GTP hydrolysis stage on the ribosome.</text>
</comment>
<proteinExistence type="inferred from homology"/>
<comment type="similarity">
    <text evidence="1 5 6">Belongs to the EF-Ts family.</text>
</comment>
<dbReference type="InterPro" id="IPR018101">
    <property type="entry name" value="Transl_elong_Ts_CS"/>
</dbReference>
<dbReference type="HAMAP" id="MF_00050">
    <property type="entry name" value="EF_Ts"/>
    <property type="match status" value="1"/>
</dbReference>
<dbReference type="PANTHER" id="PTHR11741:SF0">
    <property type="entry name" value="ELONGATION FACTOR TS, MITOCHONDRIAL"/>
    <property type="match status" value="1"/>
</dbReference>
<sequence>MAVSISASQVNELRKKTGAGMMDCKKALVEAEGDQAKAIELLRKKGQKVAAKREDREASEGVVVGVGTEDNKSGVIVAVNCETDFVAKNDDFIGLAKKILDIAVANKPADTAALKALPFADGLSIEEKITEQTGVIGEKIDLSAYKLVEGETVVVYNHPGYKLTAAVALNKAGENVIEAGKEVAMQVAAMNPLALNKDGVDQEVIAKEVEIGKEEAIKAGKPAELAEKIAQGKLGKFFKENTLLEQDYISNNKLSVQKYLDQVEGGLTVTAYERVSIGG</sequence>
<dbReference type="Gene3D" id="1.10.8.10">
    <property type="entry name" value="DNA helicase RuvA subunit, C-terminal domain"/>
    <property type="match status" value="1"/>
</dbReference>
<dbReference type="InterPro" id="IPR009060">
    <property type="entry name" value="UBA-like_sf"/>
</dbReference>
<evidence type="ECO:0000256" key="1">
    <source>
        <dbReference type="ARBA" id="ARBA00005532"/>
    </source>
</evidence>
<dbReference type="RefSeq" id="WP_147014464.1">
    <property type="nucleotide sequence ID" value="NZ_VORB01000005.1"/>
</dbReference>
<gene>
    <name evidence="5" type="primary">tsf</name>
    <name evidence="9" type="ORF">FRX97_06915</name>
</gene>
<dbReference type="InterPro" id="IPR001816">
    <property type="entry name" value="Transl_elong_EFTs/EF1B"/>
</dbReference>
<evidence type="ECO:0000256" key="7">
    <source>
        <dbReference type="RuleBase" id="RU000643"/>
    </source>
</evidence>
<dbReference type="EMBL" id="VORB01000005">
    <property type="protein sequence ID" value="TXC78940.1"/>
    <property type="molecule type" value="Genomic_DNA"/>
</dbReference>
<dbReference type="InterPro" id="IPR014039">
    <property type="entry name" value="Transl_elong_EFTs/EF1B_dimer"/>
</dbReference>
<evidence type="ECO:0000256" key="2">
    <source>
        <dbReference type="ARBA" id="ARBA00016956"/>
    </source>
</evidence>
<protein>
    <recommendedName>
        <fullName evidence="2 5">Elongation factor Ts</fullName>
        <shortName evidence="5">EF-Ts</shortName>
    </recommendedName>
</protein>
<evidence type="ECO:0000256" key="4">
    <source>
        <dbReference type="ARBA" id="ARBA00022917"/>
    </source>
</evidence>
<feature type="region of interest" description="Involved in Mg(2+) ion dislocation from EF-Tu" evidence="5">
    <location>
        <begin position="83"/>
        <end position="86"/>
    </location>
</feature>
<comment type="subcellular location">
    <subcellularLocation>
        <location evidence="5 7">Cytoplasm</location>
    </subcellularLocation>
</comment>
<dbReference type="CDD" id="cd14275">
    <property type="entry name" value="UBA_EF-Ts"/>
    <property type="match status" value="1"/>
</dbReference>
<dbReference type="SUPFAM" id="SSF54713">
    <property type="entry name" value="Elongation factor Ts (EF-Ts), dimerisation domain"/>
    <property type="match status" value="1"/>
</dbReference>
<keyword evidence="4 5" id="KW-0648">Protein biosynthesis</keyword>
<evidence type="ECO:0000313" key="9">
    <source>
        <dbReference type="EMBL" id="TXC78940.1"/>
    </source>
</evidence>
<evidence type="ECO:0000256" key="5">
    <source>
        <dbReference type="HAMAP-Rule" id="MF_00050"/>
    </source>
</evidence>
<dbReference type="SUPFAM" id="SSF46934">
    <property type="entry name" value="UBA-like"/>
    <property type="match status" value="1"/>
</dbReference>
<dbReference type="FunFam" id="1.10.8.10:FF:000001">
    <property type="entry name" value="Elongation factor Ts"/>
    <property type="match status" value="1"/>
</dbReference>
<comment type="caution">
    <text evidence="9">The sequence shown here is derived from an EMBL/GenBank/DDBJ whole genome shotgun (WGS) entry which is preliminary data.</text>
</comment>
<dbReference type="PANTHER" id="PTHR11741">
    <property type="entry name" value="ELONGATION FACTOR TS"/>
    <property type="match status" value="1"/>
</dbReference>
<keyword evidence="10" id="KW-1185">Reference proteome</keyword>
<dbReference type="NCBIfam" id="TIGR00116">
    <property type="entry name" value="tsf"/>
    <property type="match status" value="1"/>
</dbReference>
<reference evidence="9 10" key="1">
    <citation type="submission" date="2019-08" db="EMBL/GenBank/DDBJ databases">
        <title>Genome of Luteibaculum oceani JCM 18817.</title>
        <authorList>
            <person name="Bowman J.P."/>
        </authorList>
    </citation>
    <scope>NUCLEOTIDE SEQUENCE [LARGE SCALE GENOMIC DNA]</scope>
    <source>
        <strain evidence="9 10">JCM 18817</strain>
    </source>
</reference>
<dbReference type="PROSITE" id="PS01126">
    <property type="entry name" value="EF_TS_1"/>
    <property type="match status" value="1"/>
</dbReference>
<dbReference type="AlphaFoldDB" id="A0A5C6V288"/>
<name>A0A5C6V288_9FLAO</name>
<feature type="domain" description="Translation elongation factor EFTs/EF1B dimerisation" evidence="8">
    <location>
        <begin position="74"/>
        <end position="278"/>
    </location>
</feature>
<dbReference type="InterPro" id="IPR036402">
    <property type="entry name" value="EF-Ts_dimer_sf"/>
</dbReference>
<evidence type="ECO:0000256" key="3">
    <source>
        <dbReference type="ARBA" id="ARBA00022768"/>
    </source>
</evidence>
<organism evidence="9 10">
    <name type="scientific">Luteibaculum oceani</name>
    <dbReference type="NCBI Taxonomy" id="1294296"/>
    <lineage>
        <taxon>Bacteria</taxon>
        <taxon>Pseudomonadati</taxon>
        <taxon>Bacteroidota</taxon>
        <taxon>Flavobacteriia</taxon>
        <taxon>Flavobacteriales</taxon>
        <taxon>Luteibaculaceae</taxon>
        <taxon>Luteibaculum</taxon>
    </lineage>
</organism>
<evidence type="ECO:0000256" key="6">
    <source>
        <dbReference type="RuleBase" id="RU000642"/>
    </source>
</evidence>
<keyword evidence="5" id="KW-0963">Cytoplasm</keyword>